<keyword evidence="3" id="KW-1185">Reference proteome</keyword>
<gene>
    <name evidence="2" type="ORF">ACFSKV_17490</name>
</gene>
<feature type="domain" description="DUF4412" evidence="1">
    <location>
        <begin position="91"/>
        <end position="211"/>
    </location>
</feature>
<dbReference type="Pfam" id="PF14371">
    <property type="entry name" value="DUF4412"/>
    <property type="match status" value="1"/>
</dbReference>
<sequence>MKRLKDAAERGVSRAVEKRVETEMEKLAQRQLEKVFRDVYGPSGMPGVDINKVLEGISQDVAISDSYEFTGYSVIEITGIDDKGKTVEPTMMRSFLSDDALVIGMEIENEETKKEEMKTVLIYDLERNASIILMDSKGEKSRMAYGIDLAKIEESVENDSISEGYEVSFRKTGNTKTILGYNCEEFETEDEDGKALYWVTDHPIKGRNTFWGESNPILAARMQSQKNINFKDLPKGNMMELNYVSKKDKSNLWMKVIELNDDSEQKFIMSDYPNVFAGMQEK</sequence>
<protein>
    <submittedName>
        <fullName evidence="2">DUF4412 domain-containing protein</fullName>
    </submittedName>
</protein>
<name>A0ABW5BB79_9BACT</name>
<comment type="caution">
    <text evidence="2">The sequence shown here is derived from an EMBL/GenBank/DDBJ whole genome shotgun (WGS) entry which is preliminary data.</text>
</comment>
<evidence type="ECO:0000313" key="2">
    <source>
        <dbReference type="EMBL" id="MFD2203377.1"/>
    </source>
</evidence>
<dbReference type="EMBL" id="JBHUIV010000025">
    <property type="protein sequence ID" value="MFD2203377.1"/>
    <property type="molecule type" value="Genomic_DNA"/>
</dbReference>
<organism evidence="2 3">
    <name type="scientific">Shivajiella indica</name>
    <dbReference type="NCBI Taxonomy" id="872115"/>
    <lineage>
        <taxon>Bacteria</taxon>
        <taxon>Pseudomonadati</taxon>
        <taxon>Bacteroidota</taxon>
        <taxon>Cytophagia</taxon>
        <taxon>Cytophagales</taxon>
        <taxon>Cyclobacteriaceae</taxon>
        <taxon>Shivajiella</taxon>
    </lineage>
</organism>
<evidence type="ECO:0000259" key="1">
    <source>
        <dbReference type="Pfam" id="PF14371"/>
    </source>
</evidence>
<evidence type="ECO:0000313" key="3">
    <source>
        <dbReference type="Proteomes" id="UP001597414"/>
    </source>
</evidence>
<proteinExistence type="predicted"/>
<dbReference type="InterPro" id="IPR025524">
    <property type="entry name" value="DUF4412"/>
</dbReference>
<dbReference type="RefSeq" id="WP_380805704.1">
    <property type="nucleotide sequence ID" value="NZ_JBHUIV010000025.1"/>
</dbReference>
<dbReference type="Proteomes" id="UP001597414">
    <property type="component" value="Unassembled WGS sequence"/>
</dbReference>
<reference evidence="3" key="1">
    <citation type="journal article" date="2019" name="Int. J. Syst. Evol. Microbiol.">
        <title>The Global Catalogue of Microorganisms (GCM) 10K type strain sequencing project: providing services to taxonomists for standard genome sequencing and annotation.</title>
        <authorList>
            <consortium name="The Broad Institute Genomics Platform"/>
            <consortium name="The Broad Institute Genome Sequencing Center for Infectious Disease"/>
            <person name="Wu L."/>
            <person name="Ma J."/>
        </authorList>
    </citation>
    <scope>NUCLEOTIDE SEQUENCE [LARGE SCALE GENOMIC DNA]</scope>
    <source>
        <strain evidence="3">KCTC 19812</strain>
    </source>
</reference>
<accession>A0ABW5BB79</accession>